<accession>A0A9W6TWE3</accession>
<dbReference type="PANTHER" id="PTHR13627:SF33">
    <property type="entry name" value="LICD FAMILY PROTEIN"/>
    <property type="match status" value="1"/>
</dbReference>
<dbReference type="OrthoDB" id="89907at2759"/>
<reference evidence="2" key="1">
    <citation type="submission" date="2023-04" db="EMBL/GenBank/DDBJ databases">
        <title>Phytophthora lilii NBRC 32176.</title>
        <authorList>
            <person name="Ichikawa N."/>
            <person name="Sato H."/>
            <person name="Tonouchi N."/>
        </authorList>
    </citation>
    <scope>NUCLEOTIDE SEQUENCE</scope>
    <source>
        <strain evidence="2">NBRC 32176</strain>
    </source>
</reference>
<keyword evidence="1" id="KW-0472">Membrane</keyword>
<gene>
    <name evidence="2" type="ORF">Plil01_000816200</name>
</gene>
<keyword evidence="3" id="KW-1185">Reference proteome</keyword>
<name>A0A9W6TWE3_9STRA</name>
<dbReference type="InterPro" id="IPR052613">
    <property type="entry name" value="LicD_transferase"/>
</dbReference>
<sequence>MEKSEGVEAGRGLEEGHLVGAPKANGRRQRYVCTLLALIPTFAVLLTGLVILDVVLETDIVSHSPASILLNYQGICVPKIVNASAVDYHSNHTYYDELRDMGHVPEPVFRDEHTGLCSEWSRSLKKYGYCLPISGRKDTPFCETPNRLDLLQLRSTKSICYASVLHMLLVEVYEELQATGNTPFLAFGSLLGAVRNNTVIPFTEDVDIGFVGEMQAETVVREALRQKGYHMFFMNIWRVCVAPTHPLAGYLYDPSLPVTEEYTVPYLDLYKMERKGNRGWEVEFWKGNQGRILPDEKVMPFSQVTLNGMQFDTVQDPKYFLKKAYGSDYMTPKPRSE</sequence>
<proteinExistence type="predicted"/>
<keyword evidence="1" id="KW-0812">Transmembrane</keyword>
<evidence type="ECO:0000313" key="3">
    <source>
        <dbReference type="Proteomes" id="UP001165083"/>
    </source>
</evidence>
<evidence type="ECO:0000313" key="2">
    <source>
        <dbReference type="EMBL" id="GMF20847.1"/>
    </source>
</evidence>
<evidence type="ECO:0000256" key="1">
    <source>
        <dbReference type="SAM" id="Phobius"/>
    </source>
</evidence>
<comment type="caution">
    <text evidence="2">The sequence shown here is derived from an EMBL/GenBank/DDBJ whole genome shotgun (WGS) entry which is preliminary data.</text>
</comment>
<organism evidence="2 3">
    <name type="scientific">Phytophthora lilii</name>
    <dbReference type="NCBI Taxonomy" id="2077276"/>
    <lineage>
        <taxon>Eukaryota</taxon>
        <taxon>Sar</taxon>
        <taxon>Stramenopiles</taxon>
        <taxon>Oomycota</taxon>
        <taxon>Peronosporomycetes</taxon>
        <taxon>Peronosporales</taxon>
        <taxon>Peronosporaceae</taxon>
        <taxon>Phytophthora</taxon>
    </lineage>
</organism>
<dbReference type="AlphaFoldDB" id="A0A9W6TWE3"/>
<keyword evidence="1" id="KW-1133">Transmembrane helix</keyword>
<dbReference type="EMBL" id="BSXW01000387">
    <property type="protein sequence ID" value="GMF20847.1"/>
    <property type="molecule type" value="Genomic_DNA"/>
</dbReference>
<feature type="transmembrane region" description="Helical" evidence="1">
    <location>
        <begin position="31"/>
        <end position="52"/>
    </location>
</feature>
<protein>
    <submittedName>
        <fullName evidence="2">Unnamed protein product</fullName>
    </submittedName>
</protein>
<dbReference type="Proteomes" id="UP001165083">
    <property type="component" value="Unassembled WGS sequence"/>
</dbReference>
<dbReference type="PANTHER" id="PTHR13627">
    <property type="entry name" value="FUKUTIN RELATED PROTEIN"/>
    <property type="match status" value="1"/>
</dbReference>